<dbReference type="InterPro" id="IPR036047">
    <property type="entry name" value="F-box-like_dom_sf"/>
</dbReference>
<dbReference type="RefSeq" id="XP_022459762.1">
    <property type="nucleotide sequence ID" value="XM_022602194.1"/>
</dbReference>
<dbReference type="SMART" id="SM00256">
    <property type="entry name" value="FBOX"/>
    <property type="match status" value="1"/>
</dbReference>
<evidence type="ECO:0000259" key="1">
    <source>
        <dbReference type="PROSITE" id="PS50181"/>
    </source>
</evidence>
<proteinExistence type="predicted"/>
<accession>W6MWR2</accession>
<dbReference type="OrthoDB" id="5297217at2759"/>
<dbReference type="STRING" id="1382522.W6MWR2"/>
<dbReference type="PROSITE" id="PS50181">
    <property type="entry name" value="FBOX"/>
    <property type="match status" value="1"/>
</dbReference>
<reference evidence="2" key="1">
    <citation type="submission" date="2013-12" db="EMBL/GenBank/DDBJ databases">
        <authorList>
            <person name="Genoscope - CEA"/>
        </authorList>
    </citation>
    <scope>NUCLEOTIDE SEQUENCE</scope>
    <source>
        <strain evidence="2">CBS 1993</strain>
    </source>
</reference>
<sequence>MATYFNTQRRRSSIALERQVSWNTLLAQPTIEALPVDLLGKIFRNLSTNDQKNLSLVSKRLHKAASSTLVRSITVIVNSCAEPKAIHSNAAQTTLIYTPLNFLLFVLTTLQNGKNLEDIRDLNFITTKGLSTYHQSVIFRKFWSQKVGDIAADFPLESIAKLSIFKGVNFASLTLEDALLFMMNYLPSLHKLNAPYCNPQKMFPLLKTAIKSLTLTSRTDYDGVISALPYLRLEELTLVFENDSSQCIVDLANILTRTDLCSLKKLTFELARTDFNEPEELTWLAFFNVLVSQKIKLSNLTSLVLRNCTIMDQQDIAVKILSQSIDLSKLQHIDLGIMELTHTNLSHDMTVLNEKNLADNFFFQKLLPHLRDLNSLAIRPTKNCLTCQIRGVILFLTSWKDKLLHLNLEYSSLGENDILQINNTIISYQRSLKYLKYRDQSYHFNIRNSMEQWFTENQIDVRMNPIYASEQSHQLAFPNTVFTSYVTKDFTDMVTENSAMFCVFFARFFNDGAVGQKLYLEMIIRQSPQLKTIELFGFILHVNHAKRTVSLRTGNSRSQLLMFYT</sequence>
<dbReference type="AlphaFoldDB" id="W6MWR2"/>
<feature type="domain" description="F-box" evidence="1">
    <location>
        <begin position="28"/>
        <end position="73"/>
    </location>
</feature>
<protein>
    <recommendedName>
        <fullName evidence="1">F-box domain-containing protein</fullName>
    </recommendedName>
</protein>
<keyword evidence="3" id="KW-1185">Reference proteome</keyword>
<name>W6MWR2_9ASCO</name>
<dbReference type="HOGENOM" id="CLU_523856_0_0_1"/>
<evidence type="ECO:0000313" key="2">
    <source>
        <dbReference type="EMBL" id="CDK27770.1"/>
    </source>
</evidence>
<evidence type="ECO:0000313" key="3">
    <source>
        <dbReference type="Proteomes" id="UP000019384"/>
    </source>
</evidence>
<dbReference type="GeneID" id="34521150"/>
<dbReference type="InterPro" id="IPR001810">
    <property type="entry name" value="F-box_dom"/>
</dbReference>
<dbReference type="EMBL" id="HG793128">
    <property type="protein sequence ID" value="CDK27770.1"/>
    <property type="molecule type" value="Genomic_DNA"/>
</dbReference>
<dbReference type="SUPFAM" id="SSF81383">
    <property type="entry name" value="F-box domain"/>
    <property type="match status" value="1"/>
</dbReference>
<dbReference type="Pfam" id="PF00646">
    <property type="entry name" value="F-box"/>
    <property type="match status" value="1"/>
</dbReference>
<dbReference type="CDD" id="cd09917">
    <property type="entry name" value="F-box_SF"/>
    <property type="match status" value="1"/>
</dbReference>
<reference evidence="2" key="2">
    <citation type="submission" date="2014-02" db="EMBL/GenBank/DDBJ databases">
        <title>Complete DNA sequence of /Kuraishia capsulata/ illustrates novel genomic features among budding yeasts (/Saccharomycotina/).</title>
        <authorList>
            <person name="Morales L."/>
            <person name="Noel B."/>
            <person name="Porcel B."/>
            <person name="Marcet-Houben M."/>
            <person name="Hullo M-F."/>
            <person name="Sacerdot C."/>
            <person name="Tekaia F."/>
            <person name="Leh-Louis V."/>
            <person name="Despons L."/>
            <person name="Khanna V."/>
            <person name="Aury J-M."/>
            <person name="Barbe V."/>
            <person name="Couloux A."/>
            <person name="Labadie K."/>
            <person name="Pelletier E."/>
            <person name="Souciet J-L."/>
            <person name="Boekhout T."/>
            <person name="Gabaldon T."/>
            <person name="Wincker P."/>
            <person name="Dujon B."/>
        </authorList>
    </citation>
    <scope>NUCLEOTIDE SEQUENCE</scope>
    <source>
        <strain evidence="2">CBS 1993</strain>
    </source>
</reference>
<gene>
    <name evidence="2" type="ORF">KUCA_T00003749001</name>
</gene>
<dbReference type="Proteomes" id="UP000019384">
    <property type="component" value="Unassembled WGS sequence"/>
</dbReference>
<dbReference type="SUPFAM" id="SSF52047">
    <property type="entry name" value="RNI-like"/>
    <property type="match status" value="1"/>
</dbReference>
<organism evidence="2 3">
    <name type="scientific">Kuraishia capsulata CBS 1993</name>
    <dbReference type="NCBI Taxonomy" id="1382522"/>
    <lineage>
        <taxon>Eukaryota</taxon>
        <taxon>Fungi</taxon>
        <taxon>Dikarya</taxon>
        <taxon>Ascomycota</taxon>
        <taxon>Saccharomycotina</taxon>
        <taxon>Pichiomycetes</taxon>
        <taxon>Pichiales</taxon>
        <taxon>Pichiaceae</taxon>
        <taxon>Kuraishia</taxon>
    </lineage>
</organism>